<dbReference type="PRINTS" id="PR01483">
    <property type="entry name" value="FASYNTHASE"/>
</dbReference>
<dbReference type="Proteomes" id="UP000642070">
    <property type="component" value="Unassembled WGS sequence"/>
</dbReference>
<dbReference type="GO" id="GO:0006633">
    <property type="term" value="P:fatty acid biosynthetic process"/>
    <property type="evidence" value="ECO:0007669"/>
    <property type="project" value="InterPro"/>
</dbReference>
<dbReference type="GO" id="GO:0005835">
    <property type="term" value="C:fatty acid synthase complex"/>
    <property type="evidence" value="ECO:0007669"/>
    <property type="project" value="InterPro"/>
</dbReference>
<keyword evidence="6" id="KW-1185">Reference proteome</keyword>
<evidence type="ECO:0008006" key="7">
    <source>
        <dbReference type="Google" id="ProtNLM"/>
    </source>
</evidence>
<feature type="domain" description="MaoC-like" evidence="3">
    <location>
        <begin position="160"/>
        <end position="248"/>
    </location>
</feature>
<dbReference type="SUPFAM" id="SSF54637">
    <property type="entry name" value="Thioesterase/thiol ester dehydrase-isomerase"/>
    <property type="match status" value="2"/>
</dbReference>
<name>A0A917TZ72_9ACTN</name>
<dbReference type="PANTHER" id="PTHR43841:SF3">
    <property type="entry name" value="(3R)-HYDROXYACYL-ACP DEHYDRATASE SUBUNIT HADB"/>
    <property type="match status" value="1"/>
</dbReference>
<reference evidence="5" key="2">
    <citation type="submission" date="2020-09" db="EMBL/GenBank/DDBJ databases">
        <authorList>
            <person name="Sun Q."/>
            <person name="Ohkuma M."/>
        </authorList>
    </citation>
    <scope>NUCLEOTIDE SEQUENCE</scope>
    <source>
        <strain evidence="5">JCM 19831</strain>
    </source>
</reference>
<dbReference type="InterPro" id="IPR039569">
    <property type="entry name" value="FAS1-like_DH_region"/>
</dbReference>
<evidence type="ECO:0000256" key="1">
    <source>
        <dbReference type="ARBA" id="ARBA00005254"/>
    </source>
</evidence>
<dbReference type="AlphaFoldDB" id="A0A917TZ72"/>
<dbReference type="InterPro" id="IPR003965">
    <property type="entry name" value="Fatty_acid_synthase"/>
</dbReference>
<evidence type="ECO:0000313" key="6">
    <source>
        <dbReference type="Proteomes" id="UP000642070"/>
    </source>
</evidence>
<dbReference type="EMBL" id="BMPI01000028">
    <property type="protein sequence ID" value="GGM45640.1"/>
    <property type="molecule type" value="Genomic_DNA"/>
</dbReference>
<dbReference type="GO" id="GO:0004312">
    <property type="term" value="F:fatty acid synthase activity"/>
    <property type="evidence" value="ECO:0007669"/>
    <property type="project" value="InterPro"/>
</dbReference>
<feature type="region of interest" description="Disordered" evidence="2">
    <location>
        <begin position="135"/>
        <end position="154"/>
    </location>
</feature>
<comment type="similarity">
    <text evidence="1">Belongs to the enoyl-CoA hydratase/isomerase family.</text>
</comment>
<evidence type="ECO:0000259" key="4">
    <source>
        <dbReference type="Pfam" id="PF13452"/>
    </source>
</evidence>
<organism evidence="5 6">
    <name type="scientific">Dactylosporangium sucinum</name>
    <dbReference type="NCBI Taxonomy" id="1424081"/>
    <lineage>
        <taxon>Bacteria</taxon>
        <taxon>Bacillati</taxon>
        <taxon>Actinomycetota</taxon>
        <taxon>Actinomycetes</taxon>
        <taxon>Micromonosporales</taxon>
        <taxon>Micromonosporaceae</taxon>
        <taxon>Dactylosporangium</taxon>
    </lineage>
</organism>
<dbReference type="Pfam" id="PF01575">
    <property type="entry name" value="MaoC_dehydratas"/>
    <property type="match status" value="1"/>
</dbReference>
<feature type="domain" description="FAS1-like dehydratase" evidence="4">
    <location>
        <begin position="17"/>
        <end position="126"/>
    </location>
</feature>
<protein>
    <recommendedName>
        <fullName evidence="7">Dehydratase</fullName>
    </recommendedName>
</protein>
<accession>A0A917TZ72</accession>
<sequence length="287" mass="30754">MPLNEAFIGKVFTPTAPYRVSREKMQEFVLATAAAPGQNGRPVVLPTFPIVLSLPATRHALSDPALGLDYSRVVHGRQRFRHTRDIRAGDELTVTVHIEQIQSGGVHQIVTTRSEIATTAGEPVCTAYSTLVERGTRPRAGNRGAEPPQPWTVSGQQLPDREFTVTRQDLVRYAGASGDFNPIHFSDHAATQAGLPGVIGHGMLTMALTARAVTEWIGDLAGVLDHETQFKRPLLVPDDGGTTLTVSATVGDPDDAGHRQLVAEANAGATLVAVSRLTIRPVARTGR</sequence>
<evidence type="ECO:0000313" key="5">
    <source>
        <dbReference type="EMBL" id="GGM45640.1"/>
    </source>
</evidence>
<evidence type="ECO:0000259" key="3">
    <source>
        <dbReference type="Pfam" id="PF01575"/>
    </source>
</evidence>
<gene>
    <name evidence="5" type="ORF">GCM10007977_054060</name>
</gene>
<dbReference type="InterPro" id="IPR029069">
    <property type="entry name" value="HotDog_dom_sf"/>
</dbReference>
<dbReference type="CDD" id="cd03441">
    <property type="entry name" value="R_hydratase_like"/>
    <property type="match status" value="1"/>
</dbReference>
<dbReference type="Pfam" id="PF13452">
    <property type="entry name" value="FAS1_DH_region"/>
    <property type="match status" value="1"/>
</dbReference>
<reference evidence="5" key="1">
    <citation type="journal article" date="2014" name="Int. J. Syst. Evol. Microbiol.">
        <title>Complete genome sequence of Corynebacterium casei LMG S-19264T (=DSM 44701T), isolated from a smear-ripened cheese.</title>
        <authorList>
            <consortium name="US DOE Joint Genome Institute (JGI-PGF)"/>
            <person name="Walter F."/>
            <person name="Albersmeier A."/>
            <person name="Kalinowski J."/>
            <person name="Ruckert C."/>
        </authorList>
    </citation>
    <scope>NUCLEOTIDE SEQUENCE</scope>
    <source>
        <strain evidence="5">JCM 19831</strain>
    </source>
</reference>
<dbReference type="InterPro" id="IPR002539">
    <property type="entry name" value="MaoC-like_dom"/>
</dbReference>
<comment type="caution">
    <text evidence="5">The sequence shown here is derived from an EMBL/GenBank/DDBJ whole genome shotgun (WGS) entry which is preliminary data.</text>
</comment>
<dbReference type="Gene3D" id="3.10.129.10">
    <property type="entry name" value="Hotdog Thioesterase"/>
    <property type="match status" value="2"/>
</dbReference>
<evidence type="ECO:0000256" key="2">
    <source>
        <dbReference type="SAM" id="MobiDB-lite"/>
    </source>
</evidence>
<dbReference type="PANTHER" id="PTHR43841">
    <property type="entry name" value="3-HYDROXYACYL-THIOESTER DEHYDRATASE HTDX-RELATED"/>
    <property type="match status" value="1"/>
</dbReference>
<proteinExistence type="inferred from homology"/>